<comment type="caution">
    <text evidence="2">The sequence shown here is derived from an EMBL/GenBank/DDBJ whole genome shotgun (WGS) entry which is preliminary data.</text>
</comment>
<dbReference type="AlphaFoldDB" id="A0A7J3Z8M0"/>
<feature type="domain" description="HTH bat-type" evidence="1">
    <location>
        <begin position="169"/>
        <end position="221"/>
    </location>
</feature>
<evidence type="ECO:0000259" key="1">
    <source>
        <dbReference type="Pfam" id="PF04967"/>
    </source>
</evidence>
<dbReference type="InterPro" id="IPR007050">
    <property type="entry name" value="HTH_bacterioopsin"/>
</dbReference>
<name>A0A7J3Z8M0_9CREN</name>
<sequence>MVKYSSLVAYYIVIKPYESLLSRLSKQYSIFITDLGVFRSKNRISTVIKCYFKKPSDFDNLLKDLVSNPNIFQVKVLGKNRKASSLMITKKVCDFYEKILANEIPILLPYSIIYGYKRLVVIPIGVEIENIIRMVSHYGRIVHVELLPFDKALLKLSNYINIVNLFSLLSDKQLGVLSLAYVKGFYEWPRKISISKLATLLGLSKSTTCEYLRKAESKIVKYALTDLLPEQI</sequence>
<accession>A0A7J3Z8M0</accession>
<protein>
    <recommendedName>
        <fullName evidence="1">HTH bat-type domain-containing protein</fullName>
    </recommendedName>
</protein>
<evidence type="ECO:0000313" key="2">
    <source>
        <dbReference type="EMBL" id="HHQ51017.1"/>
    </source>
</evidence>
<organism evidence="2">
    <name type="scientific">Ignisphaera aggregans</name>
    <dbReference type="NCBI Taxonomy" id="334771"/>
    <lineage>
        <taxon>Archaea</taxon>
        <taxon>Thermoproteota</taxon>
        <taxon>Thermoprotei</taxon>
        <taxon>Desulfurococcales</taxon>
        <taxon>Desulfurococcaceae</taxon>
        <taxon>Ignisphaera</taxon>
    </lineage>
</organism>
<proteinExistence type="predicted"/>
<dbReference type="PANTHER" id="PTHR34236:SF1">
    <property type="entry name" value="DIMETHYL SULFOXIDE REDUCTASE TRANSCRIPTIONAL ACTIVATOR"/>
    <property type="match status" value="1"/>
</dbReference>
<dbReference type="Pfam" id="PF04967">
    <property type="entry name" value="HTH_10"/>
    <property type="match status" value="1"/>
</dbReference>
<gene>
    <name evidence="2" type="ORF">ENM66_06685</name>
</gene>
<dbReference type="PANTHER" id="PTHR34236">
    <property type="entry name" value="DIMETHYL SULFOXIDE REDUCTASE TRANSCRIPTIONAL ACTIVATOR"/>
    <property type="match status" value="1"/>
</dbReference>
<dbReference type="EMBL" id="DRYQ01000094">
    <property type="protein sequence ID" value="HHQ51017.1"/>
    <property type="molecule type" value="Genomic_DNA"/>
</dbReference>
<reference evidence="2" key="1">
    <citation type="journal article" date="2020" name="mSystems">
        <title>Genome- and Community-Level Interaction Insights into Carbon Utilization and Element Cycling Functions of Hydrothermarchaeota in Hydrothermal Sediment.</title>
        <authorList>
            <person name="Zhou Z."/>
            <person name="Liu Y."/>
            <person name="Xu W."/>
            <person name="Pan J."/>
            <person name="Luo Z.H."/>
            <person name="Li M."/>
        </authorList>
    </citation>
    <scope>NUCLEOTIDE SEQUENCE [LARGE SCALE GENOMIC DNA]</scope>
    <source>
        <strain evidence="2">SpSt-1105</strain>
    </source>
</reference>